<name>A0A6G1CWU1_9ORYZ</name>
<protein>
    <submittedName>
        <fullName evidence="2">Uncharacterized protein</fullName>
    </submittedName>
</protein>
<dbReference type="AlphaFoldDB" id="A0A6G1CWU1"/>
<dbReference type="Proteomes" id="UP000479710">
    <property type="component" value="Unassembled WGS sequence"/>
</dbReference>
<evidence type="ECO:0000313" key="3">
    <source>
        <dbReference type="Proteomes" id="UP000479710"/>
    </source>
</evidence>
<feature type="region of interest" description="Disordered" evidence="1">
    <location>
        <begin position="92"/>
        <end position="113"/>
    </location>
</feature>
<feature type="region of interest" description="Disordered" evidence="1">
    <location>
        <begin position="1"/>
        <end position="61"/>
    </location>
</feature>
<evidence type="ECO:0000256" key="1">
    <source>
        <dbReference type="SAM" id="MobiDB-lite"/>
    </source>
</evidence>
<reference evidence="2 3" key="1">
    <citation type="submission" date="2019-11" db="EMBL/GenBank/DDBJ databases">
        <title>Whole genome sequence of Oryza granulata.</title>
        <authorList>
            <person name="Li W."/>
        </authorList>
    </citation>
    <scope>NUCLEOTIDE SEQUENCE [LARGE SCALE GENOMIC DNA]</scope>
    <source>
        <strain evidence="3">cv. Menghai</strain>
        <tissue evidence="2">Leaf</tissue>
    </source>
</reference>
<accession>A0A6G1CWU1</accession>
<sequence length="113" mass="11250">MGGVDAMTTDAAVGSRPPPIAAMGEERPAPPVVATAVEERPALEAGPADGTPDGARRESKNTDMAWRAVVEALLAAKLATTSAVPVSISRPAGGWKAARMASTTAAPTESGAA</sequence>
<organism evidence="2 3">
    <name type="scientific">Oryza meyeriana var. granulata</name>
    <dbReference type="NCBI Taxonomy" id="110450"/>
    <lineage>
        <taxon>Eukaryota</taxon>
        <taxon>Viridiplantae</taxon>
        <taxon>Streptophyta</taxon>
        <taxon>Embryophyta</taxon>
        <taxon>Tracheophyta</taxon>
        <taxon>Spermatophyta</taxon>
        <taxon>Magnoliopsida</taxon>
        <taxon>Liliopsida</taxon>
        <taxon>Poales</taxon>
        <taxon>Poaceae</taxon>
        <taxon>BOP clade</taxon>
        <taxon>Oryzoideae</taxon>
        <taxon>Oryzeae</taxon>
        <taxon>Oryzinae</taxon>
        <taxon>Oryza</taxon>
        <taxon>Oryza meyeriana</taxon>
    </lineage>
</organism>
<proteinExistence type="predicted"/>
<keyword evidence="3" id="KW-1185">Reference proteome</keyword>
<evidence type="ECO:0000313" key="2">
    <source>
        <dbReference type="EMBL" id="KAF0904529.1"/>
    </source>
</evidence>
<dbReference type="EMBL" id="SPHZ02000008">
    <property type="protein sequence ID" value="KAF0904529.1"/>
    <property type="molecule type" value="Genomic_DNA"/>
</dbReference>
<gene>
    <name evidence="2" type="ORF">E2562_035351</name>
</gene>
<comment type="caution">
    <text evidence="2">The sequence shown here is derived from an EMBL/GenBank/DDBJ whole genome shotgun (WGS) entry which is preliminary data.</text>
</comment>